<dbReference type="EMBL" id="AMZH03000663">
    <property type="protein sequence ID" value="RRT82594.1"/>
    <property type="molecule type" value="Genomic_DNA"/>
</dbReference>
<dbReference type="GO" id="GO:0005634">
    <property type="term" value="C:nucleus"/>
    <property type="evidence" value="ECO:0007669"/>
    <property type="project" value="UniProtKB-SubCell"/>
</dbReference>
<dbReference type="PANTHER" id="PTHR46765">
    <property type="entry name" value="P-LOOP CONTAINING NUCLEOSIDE TRIPHOSPHATE HYDROLASES SUPERFAMILY PROTEIN"/>
    <property type="match status" value="1"/>
</dbReference>
<accession>A0A427B294</accession>
<protein>
    <recommendedName>
        <fullName evidence="4">AAA+ ATPase domain-containing protein</fullName>
    </recommendedName>
</protein>
<feature type="domain" description="AAA+ ATPase" evidence="4">
    <location>
        <begin position="1"/>
        <end position="125"/>
    </location>
</feature>
<evidence type="ECO:0000313" key="5">
    <source>
        <dbReference type="EMBL" id="RRT82594.1"/>
    </source>
</evidence>
<dbReference type="CDD" id="cd00009">
    <property type="entry name" value="AAA"/>
    <property type="match status" value="1"/>
</dbReference>
<proteinExistence type="inferred from homology"/>
<dbReference type="Proteomes" id="UP000287651">
    <property type="component" value="Unassembled WGS sequence"/>
</dbReference>
<comment type="caution">
    <text evidence="5">The sequence shown here is derived from an EMBL/GenBank/DDBJ whole genome shotgun (WGS) entry which is preliminary data.</text>
</comment>
<evidence type="ECO:0000313" key="6">
    <source>
        <dbReference type="Proteomes" id="UP000287651"/>
    </source>
</evidence>
<evidence type="ECO:0000259" key="4">
    <source>
        <dbReference type="SMART" id="SM00382"/>
    </source>
</evidence>
<comment type="subcellular location">
    <subcellularLocation>
        <location evidence="1">Nucleus</location>
    </subcellularLocation>
</comment>
<evidence type="ECO:0000256" key="1">
    <source>
        <dbReference type="ARBA" id="ARBA00004123"/>
    </source>
</evidence>
<dbReference type="Gene3D" id="3.40.50.300">
    <property type="entry name" value="P-loop containing nucleotide triphosphate hydrolases"/>
    <property type="match status" value="1"/>
</dbReference>
<dbReference type="InterPro" id="IPR003959">
    <property type="entry name" value="ATPase_AAA_core"/>
</dbReference>
<keyword evidence="2" id="KW-0539">Nucleus</keyword>
<feature type="non-terminal residue" evidence="5">
    <location>
        <position position="1"/>
    </location>
</feature>
<evidence type="ECO:0000256" key="2">
    <source>
        <dbReference type="ARBA" id="ARBA00023242"/>
    </source>
</evidence>
<organism evidence="5 6">
    <name type="scientific">Ensete ventricosum</name>
    <name type="common">Abyssinian banana</name>
    <name type="synonym">Musa ensete</name>
    <dbReference type="NCBI Taxonomy" id="4639"/>
    <lineage>
        <taxon>Eukaryota</taxon>
        <taxon>Viridiplantae</taxon>
        <taxon>Streptophyta</taxon>
        <taxon>Embryophyta</taxon>
        <taxon>Tracheophyta</taxon>
        <taxon>Spermatophyta</taxon>
        <taxon>Magnoliopsida</taxon>
        <taxon>Liliopsida</taxon>
        <taxon>Zingiberales</taxon>
        <taxon>Musaceae</taxon>
        <taxon>Ensete</taxon>
    </lineage>
</organism>
<name>A0A427B294_ENSVE</name>
<dbReference type="GO" id="GO:0016887">
    <property type="term" value="F:ATP hydrolysis activity"/>
    <property type="evidence" value="ECO:0007669"/>
    <property type="project" value="InterPro"/>
</dbReference>
<dbReference type="GO" id="GO:0005524">
    <property type="term" value="F:ATP binding"/>
    <property type="evidence" value="ECO:0007669"/>
    <property type="project" value="InterPro"/>
</dbReference>
<dbReference type="PANTHER" id="PTHR46765:SF1">
    <property type="entry name" value="P-LOOP CONTAINING NUCLEOSIDE TRIPHOSPHATE HYDROLASES SUPERFAMILY PROTEIN"/>
    <property type="match status" value="1"/>
</dbReference>
<dbReference type="AlphaFoldDB" id="A0A427B294"/>
<sequence length="201" mass="22267">VLLLCGPPGLGKTTLSHIAAKHCGYCVLEVWALINASDDRSASMIESKILDVVQMNSVMPDSKPKCLIIDEIDGALGEGKGAVDVILKMVCIFLVICICNDVYAPALRALRQVAKVHMFMQPTVSRVVNRLFTHDRLKFICEREGLRTNRSALSALAEYTVHITKYCFSQLELGSQVVGRKDITRSVIDVWKEVNCLLFSL</sequence>
<dbReference type="InterPro" id="IPR027417">
    <property type="entry name" value="P-loop_NTPase"/>
</dbReference>
<evidence type="ECO:0000256" key="3">
    <source>
        <dbReference type="ARBA" id="ARBA00043975"/>
    </source>
</evidence>
<dbReference type="SMART" id="SM00382">
    <property type="entry name" value="AAA"/>
    <property type="match status" value="1"/>
</dbReference>
<reference evidence="5 6" key="1">
    <citation type="journal article" date="2014" name="Agronomy (Basel)">
        <title>A Draft Genome Sequence for Ensete ventricosum, the Drought-Tolerant Tree Against Hunger.</title>
        <authorList>
            <person name="Harrison J."/>
            <person name="Moore K.A."/>
            <person name="Paszkiewicz K."/>
            <person name="Jones T."/>
            <person name="Grant M."/>
            <person name="Ambacheew D."/>
            <person name="Muzemil S."/>
            <person name="Studholme D.J."/>
        </authorList>
    </citation>
    <scope>NUCLEOTIDE SEQUENCE [LARGE SCALE GENOMIC DNA]</scope>
</reference>
<comment type="similarity">
    <text evidence="3">Belongs to the activator 1 small subunits family. CTF18 subfamily.</text>
</comment>
<dbReference type="Pfam" id="PF00004">
    <property type="entry name" value="AAA"/>
    <property type="match status" value="1"/>
</dbReference>
<gene>
    <name evidence="5" type="ORF">B296_00019687</name>
</gene>
<dbReference type="SUPFAM" id="SSF52540">
    <property type="entry name" value="P-loop containing nucleoside triphosphate hydrolases"/>
    <property type="match status" value="1"/>
</dbReference>
<dbReference type="InterPro" id="IPR053016">
    <property type="entry name" value="CTF18-RFC_complex"/>
</dbReference>
<dbReference type="InterPro" id="IPR003593">
    <property type="entry name" value="AAA+_ATPase"/>
</dbReference>